<keyword evidence="2" id="KW-0808">Transferase</keyword>
<evidence type="ECO:0000313" key="2">
    <source>
        <dbReference type="EMBL" id="PJF48721.1"/>
    </source>
</evidence>
<gene>
    <name evidence="2" type="ORF">CUN48_01880</name>
</gene>
<dbReference type="InterPro" id="IPR000182">
    <property type="entry name" value="GNAT_dom"/>
</dbReference>
<dbReference type="Proteomes" id="UP000230790">
    <property type="component" value="Unassembled WGS sequence"/>
</dbReference>
<evidence type="ECO:0000313" key="3">
    <source>
        <dbReference type="Proteomes" id="UP000230790"/>
    </source>
</evidence>
<dbReference type="Pfam" id="PF13508">
    <property type="entry name" value="Acetyltransf_7"/>
    <property type="match status" value="1"/>
</dbReference>
<evidence type="ECO:0000259" key="1">
    <source>
        <dbReference type="PROSITE" id="PS51186"/>
    </source>
</evidence>
<dbReference type="PROSITE" id="PS51186">
    <property type="entry name" value="GNAT"/>
    <property type="match status" value="1"/>
</dbReference>
<proteinExistence type="predicted"/>
<dbReference type="Gene3D" id="3.40.630.30">
    <property type="match status" value="1"/>
</dbReference>
<accession>A0A2M8QFY1</accession>
<dbReference type="CDD" id="cd04301">
    <property type="entry name" value="NAT_SF"/>
    <property type="match status" value="1"/>
</dbReference>
<sequence>MVSLRPATEADQNVIRRMVFAARLDPTSLNWRNFIVAVDDGEIVGVAQIKPYADCRELGSLVVKPTYRNQGIGGRLIEALLQRERGEVYLLCVSTLAPYYARFGFALIDDRQAPATLRRKLRFASFCRVIGARVVAMKRAV</sequence>
<dbReference type="EMBL" id="PGTN01000007">
    <property type="protein sequence ID" value="PJF48721.1"/>
    <property type="molecule type" value="Genomic_DNA"/>
</dbReference>
<reference evidence="2 3" key="1">
    <citation type="submission" date="2017-11" db="EMBL/GenBank/DDBJ databases">
        <title>Evolution of Phototrophy in the Chloroflexi Phylum Driven by Horizontal Gene Transfer.</title>
        <authorList>
            <person name="Ward L.M."/>
            <person name="Hemp J."/>
            <person name="Shih P.M."/>
            <person name="Mcglynn S.E."/>
            <person name="Fischer W."/>
        </authorList>
    </citation>
    <scope>NUCLEOTIDE SEQUENCE [LARGE SCALE GENOMIC DNA]</scope>
    <source>
        <strain evidence="2">JP3_7</strain>
    </source>
</reference>
<dbReference type="GO" id="GO:0016747">
    <property type="term" value="F:acyltransferase activity, transferring groups other than amino-acyl groups"/>
    <property type="evidence" value="ECO:0007669"/>
    <property type="project" value="InterPro"/>
</dbReference>
<dbReference type="SUPFAM" id="SSF55729">
    <property type="entry name" value="Acyl-CoA N-acyltransferases (Nat)"/>
    <property type="match status" value="1"/>
</dbReference>
<feature type="domain" description="N-acetyltransferase" evidence="1">
    <location>
        <begin position="2"/>
        <end position="122"/>
    </location>
</feature>
<dbReference type="AlphaFoldDB" id="A0A2M8QFY1"/>
<comment type="caution">
    <text evidence="2">The sequence shown here is derived from an EMBL/GenBank/DDBJ whole genome shotgun (WGS) entry which is preliminary data.</text>
</comment>
<protein>
    <submittedName>
        <fullName evidence="2">GNAT family N-acetyltransferase</fullName>
    </submittedName>
</protein>
<dbReference type="InterPro" id="IPR016181">
    <property type="entry name" value="Acyl_CoA_acyltransferase"/>
</dbReference>
<name>A0A2M8QFY1_9CHLR</name>
<organism evidence="2 3">
    <name type="scientific">Candidatus Thermofonsia Clade 3 bacterium</name>
    <dbReference type="NCBI Taxonomy" id="2364212"/>
    <lineage>
        <taxon>Bacteria</taxon>
        <taxon>Bacillati</taxon>
        <taxon>Chloroflexota</taxon>
        <taxon>Candidatus Thermofontia</taxon>
        <taxon>Candidatus Thermofonsia Clade 3</taxon>
    </lineage>
</organism>